<dbReference type="AlphaFoldDB" id="A0AAD4L1H1"/>
<gene>
    <name evidence="2" type="ORF">BGW36DRAFT_393029</name>
</gene>
<evidence type="ECO:0000313" key="2">
    <source>
        <dbReference type="EMBL" id="KAH8705404.1"/>
    </source>
</evidence>
<dbReference type="RefSeq" id="XP_046078025.1">
    <property type="nucleotide sequence ID" value="XM_046217768.1"/>
</dbReference>
<feature type="region of interest" description="Disordered" evidence="1">
    <location>
        <begin position="29"/>
        <end position="61"/>
    </location>
</feature>
<evidence type="ECO:0000256" key="1">
    <source>
        <dbReference type="SAM" id="MobiDB-lite"/>
    </source>
</evidence>
<keyword evidence="3" id="KW-1185">Reference proteome</keyword>
<proteinExistence type="predicted"/>
<name>A0AAD4L1H1_9EURO</name>
<feature type="region of interest" description="Disordered" evidence="1">
    <location>
        <begin position="279"/>
        <end position="310"/>
    </location>
</feature>
<protein>
    <submittedName>
        <fullName evidence="2">Uncharacterized protein</fullName>
    </submittedName>
</protein>
<dbReference type="Proteomes" id="UP001201262">
    <property type="component" value="Unassembled WGS sequence"/>
</dbReference>
<reference evidence="2" key="1">
    <citation type="submission" date="2021-12" db="EMBL/GenBank/DDBJ databases">
        <title>Convergent genome expansion in fungi linked to evolution of root-endophyte symbiosis.</title>
        <authorList>
            <consortium name="DOE Joint Genome Institute"/>
            <person name="Ke Y.-H."/>
            <person name="Bonito G."/>
            <person name="Liao H.-L."/>
            <person name="Looney B."/>
            <person name="Rojas-Flechas A."/>
            <person name="Nash J."/>
            <person name="Hameed K."/>
            <person name="Schadt C."/>
            <person name="Martin F."/>
            <person name="Crous P.W."/>
            <person name="Miettinen O."/>
            <person name="Magnuson J.K."/>
            <person name="Labbe J."/>
            <person name="Jacobson D."/>
            <person name="Doktycz M.J."/>
            <person name="Veneault-Fourrey C."/>
            <person name="Kuo A."/>
            <person name="Mondo S."/>
            <person name="Calhoun S."/>
            <person name="Riley R."/>
            <person name="Ohm R."/>
            <person name="LaButti K."/>
            <person name="Andreopoulos B."/>
            <person name="Pangilinan J."/>
            <person name="Nolan M."/>
            <person name="Tritt A."/>
            <person name="Clum A."/>
            <person name="Lipzen A."/>
            <person name="Daum C."/>
            <person name="Barry K."/>
            <person name="Grigoriev I.V."/>
            <person name="Vilgalys R."/>
        </authorList>
    </citation>
    <scope>NUCLEOTIDE SEQUENCE</scope>
    <source>
        <strain evidence="2">PMI_201</strain>
    </source>
</reference>
<comment type="caution">
    <text evidence="2">The sequence shown here is derived from an EMBL/GenBank/DDBJ whole genome shotgun (WGS) entry which is preliminary data.</text>
</comment>
<evidence type="ECO:0000313" key="3">
    <source>
        <dbReference type="Proteomes" id="UP001201262"/>
    </source>
</evidence>
<organism evidence="2 3">
    <name type="scientific">Talaromyces proteolyticus</name>
    <dbReference type="NCBI Taxonomy" id="1131652"/>
    <lineage>
        <taxon>Eukaryota</taxon>
        <taxon>Fungi</taxon>
        <taxon>Dikarya</taxon>
        <taxon>Ascomycota</taxon>
        <taxon>Pezizomycotina</taxon>
        <taxon>Eurotiomycetes</taxon>
        <taxon>Eurotiomycetidae</taxon>
        <taxon>Eurotiales</taxon>
        <taxon>Trichocomaceae</taxon>
        <taxon>Talaromyces</taxon>
        <taxon>Talaromyces sect. Bacilispori</taxon>
    </lineage>
</organism>
<feature type="compositionally biased region" description="Acidic residues" evidence="1">
    <location>
        <begin position="291"/>
        <end position="310"/>
    </location>
</feature>
<sequence length="310" mass="33882">MGHWNMPQYSASQFLALANEAPSRVYKRKVSRVAKPSSAGNSPHSLRQRNMTQPLDEPWTSNNEAYAAGNIPLMRTSVQRKSRPTSWHPSSRHAGYNLYTPNCHPSWLNNDQIAGLPQQDLVDTTSINTLSTPITCPVSGDLISNDSFTPLDNYYAQSMSQAYTPIEQPDMAFSDSFGWPNTNMDGMCFADPAWTQASIRYLAADQAADLCHESVSSSDTSSVPPTPEVKSSDYFVYENNATAHGDDLVAVGLYDEPEGLSLGSGLLGGGFDSIQAGKGLKLEETFSPAPEAEDDDDAEHEDDEEEEDNN</sequence>
<accession>A0AAD4L1H1</accession>
<dbReference type="GeneID" id="70248055"/>
<feature type="compositionally biased region" description="Polar residues" evidence="1">
    <location>
        <begin position="38"/>
        <end position="61"/>
    </location>
</feature>
<dbReference type="EMBL" id="JAJTJA010000001">
    <property type="protein sequence ID" value="KAH8705404.1"/>
    <property type="molecule type" value="Genomic_DNA"/>
</dbReference>